<dbReference type="Proteomes" id="UP001497680">
    <property type="component" value="Unassembled WGS sequence"/>
</dbReference>
<accession>A0ACC0D2G6</accession>
<organism evidence="1 2">
    <name type="scientific">Hypoxylon rubiginosum</name>
    <dbReference type="NCBI Taxonomy" id="110542"/>
    <lineage>
        <taxon>Eukaryota</taxon>
        <taxon>Fungi</taxon>
        <taxon>Dikarya</taxon>
        <taxon>Ascomycota</taxon>
        <taxon>Pezizomycotina</taxon>
        <taxon>Sordariomycetes</taxon>
        <taxon>Xylariomycetidae</taxon>
        <taxon>Xylariales</taxon>
        <taxon>Hypoxylaceae</taxon>
        <taxon>Hypoxylon</taxon>
    </lineage>
</organism>
<reference evidence="1 2" key="1">
    <citation type="journal article" date="2022" name="New Phytol.">
        <title>Ecological generalism drives hyperdiversity of secondary metabolite gene clusters in xylarialean endophytes.</title>
        <authorList>
            <person name="Franco M.E.E."/>
            <person name="Wisecaver J.H."/>
            <person name="Arnold A.E."/>
            <person name="Ju Y.M."/>
            <person name="Slot J.C."/>
            <person name="Ahrendt S."/>
            <person name="Moore L.P."/>
            <person name="Eastman K.E."/>
            <person name="Scott K."/>
            <person name="Konkel Z."/>
            <person name="Mondo S.J."/>
            <person name="Kuo A."/>
            <person name="Hayes R.D."/>
            <person name="Haridas S."/>
            <person name="Andreopoulos B."/>
            <person name="Riley R."/>
            <person name="LaButti K."/>
            <person name="Pangilinan J."/>
            <person name="Lipzen A."/>
            <person name="Amirebrahimi M."/>
            <person name="Yan J."/>
            <person name="Adam C."/>
            <person name="Keymanesh K."/>
            <person name="Ng V."/>
            <person name="Louie K."/>
            <person name="Northen T."/>
            <person name="Drula E."/>
            <person name="Henrissat B."/>
            <person name="Hsieh H.M."/>
            <person name="Youens-Clark K."/>
            <person name="Lutzoni F."/>
            <person name="Miadlikowska J."/>
            <person name="Eastwood D.C."/>
            <person name="Hamelin R.C."/>
            <person name="Grigoriev I.V."/>
            <person name="U'Ren J.M."/>
        </authorList>
    </citation>
    <scope>NUCLEOTIDE SEQUENCE [LARGE SCALE GENOMIC DNA]</scope>
    <source>
        <strain evidence="1 2">ER1909</strain>
    </source>
</reference>
<keyword evidence="2" id="KW-1185">Reference proteome</keyword>
<evidence type="ECO:0000313" key="2">
    <source>
        <dbReference type="Proteomes" id="UP001497680"/>
    </source>
</evidence>
<comment type="caution">
    <text evidence="1">The sequence shown here is derived from an EMBL/GenBank/DDBJ whole genome shotgun (WGS) entry which is preliminary data.</text>
</comment>
<sequence>MDSTMNLPASDSLNLVLDHPTPNECTKIWSNTAASWKDSLTVPVYLTESQFLNTIPLAANEGMTTWILVEKNHAPDERQILCSCESYRKRSLVSDSEGNVEDCIIHGIASVFCPPEYRRHGYAARHMTEIAGALRNWQNEYGKSVGSILYSDIGKVFYARLGWTPNVTNCHLAFSPIKSGWPSKARRIYEKDIGGLCQRDEAIVRAAMAKPDSTAKKRVTILPDLDHMLWHIRKEDFATRHIFGRIPDAKGAIASFQGKDVWAIWTHRYYHHPDNGPGENVLYILRLVLEGDETANRPVSKKALEIPGNGTDEQVSTLQAVLQAAQAEAQEWKLDHVKLWDPTPLVHSLIVKAGFEYVEVERESESIASGLWYNDDGEADESPSWINNEHYAWC</sequence>
<dbReference type="EMBL" id="MU394311">
    <property type="protein sequence ID" value="KAI6086949.1"/>
    <property type="molecule type" value="Genomic_DNA"/>
</dbReference>
<protein>
    <submittedName>
        <fullName evidence="1">Uncharacterized protein</fullName>
    </submittedName>
</protein>
<gene>
    <name evidence="1" type="ORF">F4821DRAFT_237263</name>
</gene>
<proteinExistence type="predicted"/>
<name>A0ACC0D2G6_9PEZI</name>
<evidence type="ECO:0000313" key="1">
    <source>
        <dbReference type="EMBL" id="KAI6086949.1"/>
    </source>
</evidence>